<dbReference type="RefSeq" id="WP_218134446.1">
    <property type="nucleotide sequence ID" value="NZ_FNCG01000009.1"/>
</dbReference>
<proteinExistence type="predicted"/>
<dbReference type="InterPro" id="IPR029032">
    <property type="entry name" value="AhpD-like"/>
</dbReference>
<dbReference type="EMBL" id="FNCG01000009">
    <property type="protein sequence ID" value="SDH36005.1"/>
    <property type="molecule type" value="Genomic_DNA"/>
</dbReference>
<reference evidence="2" key="1">
    <citation type="submission" date="2016-10" db="EMBL/GenBank/DDBJ databases">
        <authorList>
            <person name="Varghese N."/>
            <person name="Submissions S."/>
        </authorList>
    </citation>
    <scope>NUCLEOTIDE SEQUENCE [LARGE SCALE GENOMIC DNA]</scope>
    <source>
        <strain evidence="2">Gh-67</strain>
    </source>
</reference>
<organism evidence="1 2">
    <name type="scientific">Mucilaginibacter gossypii</name>
    <dbReference type="NCBI Taxonomy" id="551996"/>
    <lineage>
        <taxon>Bacteria</taxon>
        <taxon>Pseudomonadati</taxon>
        <taxon>Bacteroidota</taxon>
        <taxon>Sphingobacteriia</taxon>
        <taxon>Sphingobacteriales</taxon>
        <taxon>Sphingobacteriaceae</taxon>
        <taxon>Mucilaginibacter</taxon>
    </lineage>
</organism>
<name>A0A1G8BS19_9SPHI</name>
<dbReference type="Gene3D" id="1.20.5.810">
    <property type="entry name" value="AhpD-like"/>
    <property type="match status" value="1"/>
</dbReference>
<keyword evidence="2" id="KW-1185">Reference proteome</keyword>
<sequence>METTFNVPGRNEVSAANQAIFDTLIKAIGFVPNLYANFAYSGDALSAFLTIQGAKTSLTIKKKRSLTRS</sequence>
<protein>
    <submittedName>
        <fullName evidence="1">Uncharacterized protein</fullName>
    </submittedName>
</protein>
<dbReference type="AlphaFoldDB" id="A0A1G8BS19"/>
<dbReference type="STRING" id="551996.SAMN05192573_10944"/>
<evidence type="ECO:0000313" key="1">
    <source>
        <dbReference type="EMBL" id="SDH36005.1"/>
    </source>
</evidence>
<dbReference type="SUPFAM" id="SSF69118">
    <property type="entry name" value="AhpD-like"/>
    <property type="match status" value="1"/>
</dbReference>
<gene>
    <name evidence="1" type="ORF">SAMN05192573_10944</name>
</gene>
<accession>A0A1G8BS19</accession>
<evidence type="ECO:0000313" key="2">
    <source>
        <dbReference type="Proteomes" id="UP000199705"/>
    </source>
</evidence>
<dbReference type="Proteomes" id="UP000199705">
    <property type="component" value="Unassembled WGS sequence"/>
</dbReference>